<dbReference type="EMBL" id="UOFV01000204">
    <property type="protein sequence ID" value="VAX00234.1"/>
    <property type="molecule type" value="Genomic_DNA"/>
</dbReference>
<evidence type="ECO:0000256" key="3">
    <source>
        <dbReference type="ARBA" id="ARBA00023274"/>
    </source>
</evidence>
<name>A0A3B1AK50_9ZZZZ</name>
<dbReference type="PIRSF" id="PIRSF002211">
    <property type="entry name" value="Ribosomal_L30_bac-type"/>
    <property type="match status" value="1"/>
</dbReference>
<keyword evidence="3" id="KW-0687">Ribonucleoprotein</keyword>
<dbReference type="FunFam" id="3.30.1390.20:FF:000001">
    <property type="entry name" value="50S ribosomal protein L30"/>
    <property type="match status" value="1"/>
</dbReference>
<dbReference type="SUPFAM" id="SSF55129">
    <property type="entry name" value="Ribosomal protein L30p/L7e"/>
    <property type="match status" value="1"/>
</dbReference>
<dbReference type="PANTHER" id="PTHR15892:SF2">
    <property type="entry name" value="LARGE RIBOSOMAL SUBUNIT PROTEIN UL30M"/>
    <property type="match status" value="1"/>
</dbReference>
<dbReference type="Pfam" id="PF00327">
    <property type="entry name" value="Ribosomal_L30"/>
    <property type="match status" value="1"/>
</dbReference>
<protein>
    <submittedName>
        <fullName evidence="5">LSU ribosomal protein L30p (L7e)</fullName>
    </submittedName>
</protein>
<comment type="similarity">
    <text evidence="1">Belongs to the universal ribosomal protein uL30 family.</text>
</comment>
<dbReference type="InterPro" id="IPR036919">
    <property type="entry name" value="Ribo_uL30_ferredoxin-like_sf"/>
</dbReference>
<dbReference type="HAMAP" id="MF_01371_B">
    <property type="entry name" value="Ribosomal_uL30_B"/>
    <property type="match status" value="1"/>
</dbReference>
<dbReference type="GO" id="GO:0003735">
    <property type="term" value="F:structural constituent of ribosome"/>
    <property type="evidence" value="ECO:0007669"/>
    <property type="project" value="InterPro"/>
</dbReference>
<reference evidence="5" key="1">
    <citation type="submission" date="2018-06" db="EMBL/GenBank/DDBJ databases">
        <authorList>
            <person name="Zhirakovskaya E."/>
        </authorList>
    </citation>
    <scope>NUCLEOTIDE SEQUENCE</scope>
</reference>
<dbReference type="InterPro" id="IPR005996">
    <property type="entry name" value="Ribosomal_uL30_bac-type"/>
</dbReference>
<gene>
    <name evidence="5" type="ORF">MNBD_GAMMA19-787</name>
</gene>
<evidence type="ECO:0000256" key="2">
    <source>
        <dbReference type="ARBA" id="ARBA00022980"/>
    </source>
</evidence>
<dbReference type="GO" id="GO:0022625">
    <property type="term" value="C:cytosolic large ribosomal subunit"/>
    <property type="evidence" value="ECO:0007669"/>
    <property type="project" value="TreeGrafter"/>
</dbReference>
<dbReference type="AlphaFoldDB" id="A0A3B1AK50"/>
<dbReference type="CDD" id="cd01658">
    <property type="entry name" value="Ribosomal_L30"/>
    <property type="match status" value="1"/>
</dbReference>
<sequence length="60" mass="6547">MANQVKITLSKSVIGRLPAHRACVAGLGLRRIHQTVSVEDTPCNRGMINTVSYLLKVEEA</sequence>
<dbReference type="GO" id="GO:0006412">
    <property type="term" value="P:translation"/>
    <property type="evidence" value="ECO:0007669"/>
    <property type="project" value="InterPro"/>
</dbReference>
<evidence type="ECO:0000256" key="1">
    <source>
        <dbReference type="ARBA" id="ARBA00007594"/>
    </source>
</evidence>
<feature type="domain" description="Large ribosomal subunit protein uL30-like ferredoxin-like fold" evidence="4">
    <location>
        <begin position="5"/>
        <end position="54"/>
    </location>
</feature>
<dbReference type="Gene3D" id="3.30.1390.20">
    <property type="entry name" value="Ribosomal protein L30, ferredoxin-like fold domain"/>
    <property type="match status" value="1"/>
</dbReference>
<organism evidence="5">
    <name type="scientific">hydrothermal vent metagenome</name>
    <dbReference type="NCBI Taxonomy" id="652676"/>
    <lineage>
        <taxon>unclassified sequences</taxon>
        <taxon>metagenomes</taxon>
        <taxon>ecological metagenomes</taxon>
    </lineage>
</organism>
<dbReference type="InterPro" id="IPR016082">
    <property type="entry name" value="Ribosomal_uL30_ferredoxin-like"/>
</dbReference>
<proteinExistence type="inferred from homology"/>
<evidence type="ECO:0000313" key="5">
    <source>
        <dbReference type="EMBL" id="VAX00234.1"/>
    </source>
</evidence>
<evidence type="ECO:0000259" key="4">
    <source>
        <dbReference type="Pfam" id="PF00327"/>
    </source>
</evidence>
<dbReference type="PANTHER" id="PTHR15892">
    <property type="entry name" value="MITOCHONDRIAL RIBOSOMAL PROTEIN L30"/>
    <property type="match status" value="1"/>
</dbReference>
<keyword evidence="2 5" id="KW-0689">Ribosomal protein</keyword>
<dbReference type="NCBIfam" id="TIGR01308">
    <property type="entry name" value="rpmD_bact"/>
    <property type="match status" value="1"/>
</dbReference>
<accession>A0A3B1AK50</accession>